<dbReference type="CDD" id="cd11333">
    <property type="entry name" value="AmyAc_SI_OligoGlu_DGase"/>
    <property type="match status" value="1"/>
</dbReference>
<keyword evidence="4" id="KW-0462">Maltose metabolism</keyword>
<dbReference type="FunFam" id="3.20.20.80:FF:000064">
    <property type="entry name" value="Oligo-1,6-glucosidase"/>
    <property type="match status" value="1"/>
</dbReference>
<dbReference type="SMART" id="SM00642">
    <property type="entry name" value="Aamy"/>
    <property type="match status" value="1"/>
</dbReference>
<evidence type="ECO:0000313" key="7">
    <source>
        <dbReference type="Proteomes" id="UP001278766"/>
    </source>
</evidence>
<evidence type="ECO:0000256" key="2">
    <source>
        <dbReference type="ARBA" id="ARBA00022801"/>
    </source>
</evidence>
<evidence type="ECO:0000259" key="5">
    <source>
        <dbReference type="SMART" id="SM00642"/>
    </source>
</evidence>
<dbReference type="GO" id="GO:0004575">
    <property type="term" value="F:sucrose alpha-glucosidase activity"/>
    <property type="evidence" value="ECO:0007669"/>
    <property type="project" value="TreeGrafter"/>
</dbReference>
<dbReference type="Gene3D" id="3.90.400.10">
    <property type="entry name" value="Oligo-1,6-glucosidase, Domain 2"/>
    <property type="match status" value="1"/>
</dbReference>
<dbReference type="EMBL" id="JAUEPN010000004">
    <property type="protein sequence ID" value="KAK3296567.1"/>
    <property type="molecule type" value="Genomic_DNA"/>
</dbReference>
<dbReference type="InterPro" id="IPR006047">
    <property type="entry name" value="GH13_cat_dom"/>
</dbReference>
<dbReference type="GO" id="GO:0004556">
    <property type="term" value="F:alpha-amylase activity"/>
    <property type="evidence" value="ECO:0007669"/>
    <property type="project" value="TreeGrafter"/>
</dbReference>
<accession>A0AAE0LT50</accession>
<sequence>MGSNIFHHPNGWAGTTPWWKDAVFYQVYPASFSDSNGDGWGDIPGLISKIDYLHQLGVDVVWLSPMFESPQKDMGYDISDYQAVYPRYGTLEDVDQLTEACHSRGMKLILDLVVNHTSDQHPWFKEARSSKTNPKRDWYFWKPPRYDSAGNRSPPTNWRGYFAGSTWTWDEQTQEYYLNLYGPFQPDLNWENADCRAAIYEEAMRFWLDRGIDGFRIDTVNKYSKRIDFPDAPVTCPTVPHQPAPEMWCNGPRIHEFIHEMQTQVLAPYKAVSVGELSNTPLPGQVLPYVSAAARELDMVFEFSMIRLGTGNLFHGKYIYQPFPLSLLKQHVATWQTFIEGTDGWHTVFCENHDNGRAVSRFGDDSTPELWEASAKVIALWQATLTGTLFLYQGQEIGMRNMPTGWGIEEYKDVESLGFYNEAVQSRDDERVRGTLHGLRILARDHSRLPFQWDDSPNAGFTGAGVTPWMKVHDQYRELNAASQLEDAESVLRFYGKALRLRKEYRDIFIHGTFRLLAPEDEALFMYVKESDVEVNTGGEGGKRKALVVMNFTRYAQQCPDISDALGCCTGEERLLVSTLRSGKSALESDRLKPWEGRVYLNFKP</sequence>
<dbReference type="GeneID" id="87835735"/>
<evidence type="ECO:0000256" key="4">
    <source>
        <dbReference type="ARBA" id="ARBA00026248"/>
    </source>
</evidence>
<name>A0AAE0LT50_9PEZI</name>
<dbReference type="SUPFAM" id="SSF51011">
    <property type="entry name" value="Glycosyl hydrolase domain"/>
    <property type="match status" value="1"/>
</dbReference>
<dbReference type="GO" id="GO:0000025">
    <property type="term" value="P:maltose catabolic process"/>
    <property type="evidence" value="ECO:0007669"/>
    <property type="project" value="TreeGrafter"/>
</dbReference>
<dbReference type="FunFam" id="3.90.400.10:FF:000002">
    <property type="entry name" value="Sucrose isomerase"/>
    <property type="match status" value="1"/>
</dbReference>
<dbReference type="GO" id="GO:0033934">
    <property type="term" value="F:glucan 1,4-alpha-maltotriohydrolase activity"/>
    <property type="evidence" value="ECO:0007669"/>
    <property type="project" value="TreeGrafter"/>
</dbReference>
<dbReference type="RefSeq" id="XP_062660081.1">
    <property type="nucleotide sequence ID" value="XM_062798787.1"/>
</dbReference>
<evidence type="ECO:0000256" key="3">
    <source>
        <dbReference type="ARBA" id="ARBA00023295"/>
    </source>
</evidence>
<dbReference type="InterPro" id="IPR045857">
    <property type="entry name" value="O16G_dom_2"/>
</dbReference>
<dbReference type="PANTHER" id="PTHR10357">
    <property type="entry name" value="ALPHA-AMYLASE FAMILY MEMBER"/>
    <property type="match status" value="1"/>
</dbReference>
<dbReference type="Proteomes" id="UP001278766">
    <property type="component" value="Unassembled WGS sequence"/>
</dbReference>
<dbReference type="InterPro" id="IPR017853">
    <property type="entry name" value="GH"/>
</dbReference>
<keyword evidence="7" id="KW-1185">Reference proteome</keyword>
<proteinExistence type="inferred from homology"/>
<keyword evidence="2 6" id="KW-0378">Hydrolase</keyword>
<dbReference type="SUPFAM" id="SSF51445">
    <property type="entry name" value="(Trans)glycosidases"/>
    <property type="match status" value="1"/>
</dbReference>
<comment type="similarity">
    <text evidence="1">Belongs to the glycosyl hydrolase 13 family.</text>
</comment>
<dbReference type="Pfam" id="PF00128">
    <property type="entry name" value="Alpha-amylase"/>
    <property type="match status" value="1"/>
</dbReference>
<comment type="caution">
    <text evidence="6">The sequence shown here is derived from an EMBL/GenBank/DDBJ whole genome shotgun (WGS) entry which is preliminary data.</text>
</comment>
<dbReference type="PANTHER" id="PTHR10357:SF222">
    <property type="entry name" value="MALTASE MALT (AFU_ORTHOLOGUE AFUA_8G07070)"/>
    <property type="match status" value="1"/>
</dbReference>
<dbReference type="GO" id="GO:0004574">
    <property type="term" value="F:oligo-1,6-glucosidase activity"/>
    <property type="evidence" value="ECO:0007669"/>
    <property type="project" value="TreeGrafter"/>
</dbReference>
<gene>
    <name evidence="6" type="ORF">B0H64DRAFT_172576</name>
</gene>
<reference evidence="6" key="2">
    <citation type="submission" date="2023-06" db="EMBL/GenBank/DDBJ databases">
        <authorList>
            <consortium name="Lawrence Berkeley National Laboratory"/>
            <person name="Haridas S."/>
            <person name="Hensen N."/>
            <person name="Bonometti L."/>
            <person name="Westerberg I."/>
            <person name="Brannstrom I.O."/>
            <person name="Guillou S."/>
            <person name="Cros-Aarteil S."/>
            <person name="Calhoun S."/>
            <person name="Kuo A."/>
            <person name="Mondo S."/>
            <person name="Pangilinan J."/>
            <person name="Riley R."/>
            <person name="Labutti K."/>
            <person name="Andreopoulos B."/>
            <person name="Lipzen A."/>
            <person name="Chen C."/>
            <person name="Yanf M."/>
            <person name="Daum C."/>
            <person name="Ng V."/>
            <person name="Clum A."/>
            <person name="Steindorff A."/>
            <person name="Ohm R."/>
            <person name="Martin F."/>
            <person name="Silar P."/>
            <person name="Natvig D."/>
            <person name="Lalanne C."/>
            <person name="Gautier V."/>
            <person name="Ament-Velasquez S.L."/>
            <person name="Kruys A."/>
            <person name="Hutchinson M.I."/>
            <person name="Powell A.J."/>
            <person name="Barry K."/>
            <person name="Miller A.N."/>
            <person name="Grigoriev I.V."/>
            <person name="Debuchy R."/>
            <person name="Gladieux P."/>
            <person name="Thoren M.H."/>
            <person name="Johannesson H."/>
        </authorList>
    </citation>
    <scope>NUCLEOTIDE SEQUENCE</scope>
    <source>
        <strain evidence="6">CBS 168.71</strain>
    </source>
</reference>
<dbReference type="AlphaFoldDB" id="A0AAE0LT50"/>
<dbReference type="Gene3D" id="2.60.40.1180">
    <property type="entry name" value="Golgi alpha-mannosidase II"/>
    <property type="match status" value="1"/>
</dbReference>
<dbReference type="GO" id="GO:0005987">
    <property type="term" value="P:sucrose catabolic process"/>
    <property type="evidence" value="ECO:0007669"/>
    <property type="project" value="TreeGrafter"/>
</dbReference>
<protein>
    <submittedName>
        <fullName evidence="6">Glycoside hydrolase superfamily</fullName>
    </submittedName>
</protein>
<organism evidence="6 7">
    <name type="scientific">Chaetomium fimeti</name>
    <dbReference type="NCBI Taxonomy" id="1854472"/>
    <lineage>
        <taxon>Eukaryota</taxon>
        <taxon>Fungi</taxon>
        <taxon>Dikarya</taxon>
        <taxon>Ascomycota</taxon>
        <taxon>Pezizomycotina</taxon>
        <taxon>Sordariomycetes</taxon>
        <taxon>Sordariomycetidae</taxon>
        <taxon>Sordariales</taxon>
        <taxon>Chaetomiaceae</taxon>
        <taxon>Chaetomium</taxon>
    </lineage>
</organism>
<reference evidence="6" key="1">
    <citation type="journal article" date="2023" name="Mol. Phylogenet. Evol.">
        <title>Genome-scale phylogeny and comparative genomics of the fungal order Sordariales.</title>
        <authorList>
            <person name="Hensen N."/>
            <person name="Bonometti L."/>
            <person name="Westerberg I."/>
            <person name="Brannstrom I.O."/>
            <person name="Guillou S."/>
            <person name="Cros-Aarteil S."/>
            <person name="Calhoun S."/>
            <person name="Haridas S."/>
            <person name="Kuo A."/>
            <person name="Mondo S."/>
            <person name="Pangilinan J."/>
            <person name="Riley R."/>
            <person name="LaButti K."/>
            <person name="Andreopoulos B."/>
            <person name="Lipzen A."/>
            <person name="Chen C."/>
            <person name="Yan M."/>
            <person name="Daum C."/>
            <person name="Ng V."/>
            <person name="Clum A."/>
            <person name="Steindorff A."/>
            <person name="Ohm R.A."/>
            <person name="Martin F."/>
            <person name="Silar P."/>
            <person name="Natvig D.O."/>
            <person name="Lalanne C."/>
            <person name="Gautier V."/>
            <person name="Ament-Velasquez S.L."/>
            <person name="Kruys A."/>
            <person name="Hutchinson M.I."/>
            <person name="Powell A.J."/>
            <person name="Barry K."/>
            <person name="Miller A.N."/>
            <person name="Grigoriev I.V."/>
            <person name="Debuchy R."/>
            <person name="Gladieux P."/>
            <person name="Hiltunen Thoren M."/>
            <person name="Johannesson H."/>
        </authorList>
    </citation>
    <scope>NUCLEOTIDE SEQUENCE</scope>
    <source>
        <strain evidence="6">CBS 168.71</strain>
    </source>
</reference>
<evidence type="ECO:0000313" key="6">
    <source>
        <dbReference type="EMBL" id="KAK3296567.1"/>
    </source>
</evidence>
<keyword evidence="3" id="KW-0326">Glycosidase</keyword>
<evidence type="ECO:0000256" key="1">
    <source>
        <dbReference type="ARBA" id="ARBA00008061"/>
    </source>
</evidence>
<dbReference type="Gene3D" id="3.20.20.80">
    <property type="entry name" value="Glycosidases"/>
    <property type="match status" value="1"/>
</dbReference>
<dbReference type="FunFam" id="3.20.20.80:FF:000087">
    <property type="entry name" value="Oligo-1,6-glucosidase IMA1"/>
    <property type="match status" value="1"/>
</dbReference>
<dbReference type="InterPro" id="IPR013780">
    <property type="entry name" value="Glyco_hydro_b"/>
</dbReference>
<feature type="domain" description="Glycosyl hydrolase family 13 catalytic" evidence="5">
    <location>
        <begin position="26"/>
        <end position="448"/>
    </location>
</feature>